<evidence type="ECO:0000313" key="2">
    <source>
        <dbReference type="EMBL" id="ATR79159.1"/>
    </source>
</evidence>
<dbReference type="SUPFAM" id="SSF103196">
    <property type="entry name" value="Roadblock/LC7 domain"/>
    <property type="match status" value="1"/>
</dbReference>
<feature type="region of interest" description="Disordered" evidence="1">
    <location>
        <begin position="203"/>
        <end position="225"/>
    </location>
</feature>
<proteinExistence type="predicted"/>
<accession>A0A2D2LVV4</accession>
<evidence type="ECO:0008006" key="4">
    <source>
        <dbReference type="Google" id="ProtNLM"/>
    </source>
</evidence>
<dbReference type="Proteomes" id="UP000229340">
    <property type="component" value="Chromosome"/>
</dbReference>
<protein>
    <recommendedName>
        <fullName evidence="4">Roadblock/LC7 domain-containing protein</fullName>
    </recommendedName>
</protein>
<dbReference type="STRING" id="34062.AXE82_03930"/>
<sequence length="225" mass="25294">MPEQNDTYVILTPAGVLHGFSSANPSEQQLALQAVLAPEQSMTAREWGERYSDTWLDMFIEEGWIETIEKRVVAPHVQLDNFLKYVAASLSGSRRVVIASDEGFCLAKMGFTQQEADTLSVAAADFYGFLERQQQRGWAVHGYGVSFFTSIDMLMPNTSMVFLWINKTGYFLIIEDEPLINNRAFVELVWGIKATGERFEQRATLTEQSDAKESNAADDDTQTVN</sequence>
<dbReference type="AlphaFoldDB" id="A0A2D2LVV4"/>
<dbReference type="EMBL" id="CP024443">
    <property type="protein sequence ID" value="ATR79159.1"/>
    <property type="molecule type" value="Genomic_DNA"/>
</dbReference>
<organism evidence="2 3">
    <name type="scientific">Faucicola osloensis</name>
    <name type="common">Moraxella osloensis</name>
    <dbReference type="NCBI Taxonomy" id="34062"/>
    <lineage>
        <taxon>Bacteria</taxon>
        <taxon>Pseudomonadati</taxon>
        <taxon>Pseudomonadota</taxon>
        <taxon>Gammaproteobacteria</taxon>
        <taxon>Moraxellales</taxon>
        <taxon>Moraxellaceae</taxon>
        <taxon>Faucicola</taxon>
    </lineage>
</organism>
<gene>
    <name evidence="2" type="ORF">NP7_07815</name>
</gene>
<name>A0A2D2LVV4_FAUOS</name>
<dbReference type="RefSeq" id="WP_100270377.1">
    <property type="nucleotide sequence ID" value="NZ_CP024443.1"/>
</dbReference>
<evidence type="ECO:0000313" key="3">
    <source>
        <dbReference type="Proteomes" id="UP000229340"/>
    </source>
</evidence>
<evidence type="ECO:0000256" key="1">
    <source>
        <dbReference type="SAM" id="MobiDB-lite"/>
    </source>
</evidence>
<reference evidence="3" key="1">
    <citation type="submission" date="2017-11" db="EMBL/GenBank/DDBJ databases">
        <title>Complete genome sequence of Moraxella osloensis NP7 isolated from human skin.</title>
        <authorList>
            <person name="Lee K."/>
            <person name="Lim J.Y."/>
            <person name="Hwang I."/>
        </authorList>
    </citation>
    <scope>NUCLEOTIDE SEQUENCE [LARGE SCALE GENOMIC DNA]</scope>
    <source>
        <strain evidence="3">NP7</strain>
    </source>
</reference>
<feature type="compositionally biased region" description="Acidic residues" evidence="1">
    <location>
        <begin position="216"/>
        <end position="225"/>
    </location>
</feature>